<dbReference type="PANTHER" id="PTHR30616">
    <property type="entry name" value="UNCHARACTERIZED PROTEIN YFIH"/>
    <property type="match status" value="1"/>
</dbReference>
<dbReference type="NCBIfam" id="TIGR00726">
    <property type="entry name" value="peptidoglycan editing factor PgeF"/>
    <property type="match status" value="1"/>
</dbReference>
<dbReference type="GO" id="GO:0016787">
    <property type="term" value="F:hydrolase activity"/>
    <property type="evidence" value="ECO:0007669"/>
    <property type="project" value="UniProtKB-KW"/>
</dbReference>
<evidence type="ECO:0000256" key="2">
    <source>
        <dbReference type="ARBA" id="ARBA00007353"/>
    </source>
</evidence>
<dbReference type="SUPFAM" id="SSF64438">
    <property type="entry name" value="CNF1/YfiH-like putative cysteine hydrolases"/>
    <property type="match status" value="1"/>
</dbReference>
<comment type="catalytic activity">
    <reaction evidence="1">
        <text>inosine + phosphate = alpha-D-ribose 1-phosphate + hypoxanthine</text>
        <dbReference type="Rhea" id="RHEA:27646"/>
        <dbReference type="ChEBI" id="CHEBI:17368"/>
        <dbReference type="ChEBI" id="CHEBI:17596"/>
        <dbReference type="ChEBI" id="CHEBI:43474"/>
        <dbReference type="ChEBI" id="CHEBI:57720"/>
        <dbReference type="EC" id="2.4.2.1"/>
    </reaction>
    <physiologicalReaction direction="left-to-right" evidence="1">
        <dbReference type="Rhea" id="RHEA:27647"/>
    </physiologicalReaction>
</comment>
<protein>
    <submittedName>
        <fullName evidence="13">Unannotated protein</fullName>
    </submittedName>
</protein>
<dbReference type="CDD" id="cd16833">
    <property type="entry name" value="YfiH"/>
    <property type="match status" value="1"/>
</dbReference>
<evidence type="ECO:0000313" key="12">
    <source>
        <dbReference type="EMBL" id="CAB4614527.1"/>
    </source>
</evidence>
<dbReference type="InterPro" id="IPR003730">
    <property type="entry name" value="Cu_polyphenol_OxRdtase"/>
</dbReference>
<evidence type="ECO:0000256" key="8">
    <source>
        <dbReference type="ARBA" id="ARBA00048968"/>
    </source>
</evidence>
<evidence type="ECO:0000313" key="15">
    <source>
        <dbReference type="EMBL" id="CAB4957978.1"/>
    </source>
</evidence>
<keyword evidence="3" id="KW-0808">Transferase</keyword>
<evidence type="ECO:0000313" key="10">
    <source>
        <dbReference type="EMBL" id="CAB4531024.1"/>
    </source>
</evidence>
<gene>
    <name evidence="10" type="ORF">UFOPK1380_00303</name>
    <name evidence="11" type="ORF">UFOPK1778_01175</name>
    <name evidence="12" type="ORF">UFOPK1863_00621</name>
    <name evidence="13" type="ORF">UFOPK2689_01146</name>
    <name evidence="14" type="ORF">UFOPK3555_00436</name>
    <name evidence="15" type="ORF">UFOPK3874_00350</name>
    <name evidence="16" type="ORF">UFOPK4095_00016</name>
</gene>
<dbReference type="InterPro" id="IPR038371">
    <property type="entry name" value="Cu_polyphenol_OxRdtase_sf"/>
</dbReference>
<dbReference type="EMBL" id="CAEZUY010000047">
    <property type="protein sequence ID" value="CAB4614527.1"/>
    <property type="molecule type" value="Genomic_DNA"/>
</dbReference>
<keyword evidence="5" id="KW-0378">Hydrolase</keyword>
<evidence type="ECO:0000313" key="13">
    <source>
        <dbReference type="EMBL" id="CAB4730626.1"/>
    </source>
</evidence>
<evidence type="ECO:0000256" key="6">
    <source>
        <dbReference type="ARBA" id="ARBA00022833"/>
    </source>
</evidence>
<dbReference type="EMBL" id="CAFBNS010000041">
    <property type="protein sequence ID" value="CAB4957978.1"/>
    <property type="molecule type" value="Genomic_DNA"/>
</dbReference>
<dbReference type="AlphaFoldDB" id="A0A6J6S738"/>
<evidence type="ECO:0000313" key="16">
    <source>
        <dbReference type="EMBL" id="CAB5003454.1"/>
    </source>
</evidence>
<evidence type="ECO:0000256" key="4">
    <source>
        <dbReference type="ARBA" id="ARBA00022723"/>
    </source>
</evidence>
<reference evidence="13" key="1">
    <citation type="submission" date="2020-05" db="EMBL/GenBank/DDBJ databases">
        <authorList>
            <person name="Chiriac C."/>
            <person name="Salcher M."/>
            <person name="Ghai R."/>
            <person name="Kavagutti S V."/>
        </authorList>
    </citation>
    <scope>NUCLEOTIDE SEQUENCE</scope>
</reference>
<comment type="similarity">
    <text evidence="2">Belongs to the purine nucleoside phosphorylase YfiH/LACC1 family.</text>
</comment>
<organism evidence="13">
    <name type="scientific">freshwater metagenome</name>
    <dbReference type="NCBI Taxonomy" id="449393"/>
    <lineage>
        <taxon>unclassified sequences</taxon>
        <taxon>metagenomes</taxon>
        <taxon>ecological metagenomes</taxon>
    </lineage>
</organism>
<evidence type="ECO:0000256" key="7">
    <source>
        <dbReference type="ARBA" id="ARBA00047989"/>
    </source>
</evidence>
<comment type="catalytic activity">
    <reaction evidence="7">
        <text>adenosine + H2O + H(+) = inosine + NH4(+)</text>
        <dbReference type="Rhea" id="RHEA:24408"/>
        <dbReference type="ChEBI" id="CHEBI:15377"/>
        <dbReference type="ChEBI" id="CHEBI:15378"/>
        <dbReference type="ChEBI" id="CHEBI:16335"/>
        <dbReference type="ChEBI" id="CHEBI:17596"/>
        <dbReference type="ChEBI" id="CHEBI:28938"/>
        <dbReference type="EC" id="3.5.4.4"/>
    </reaction>
    <physiologicalReaction direction="left-to-right" evidence="7">
        <dbReference type="Rhea" id="RHEA:24409"/>
    </physiologicalReaction>
</comment>
<evidence type="ECO:0000256" key="1">
    <source>
        <dbReference type="ARBA" id="ARBA00000553"/>
    </source>
</evidence>
<dbReference type="GO" id="GO:0005507">
    <property type="term" value="F:copper ion binding"/>
    <property type="evidence" value="ECO:0007669"/>
    <property type="project" value="TreeGrafter"/>
</dbReference>
<dbReference type="PANTHER" id="PTHR30616:SF2">
    <property type="entry name" value="PURINE NUCLEOSIDE PHOSPHORYLASE LACC1"/>
    <property type="match status" value="1"/>
</dbReference>
<comment type="catalytic activity">
    <reaction evidence="8">
        <text>adenosine + phosphate = alpha-D-ribose 1-phosphate + adenine</text>
        <dbReference type="Rhea" id="RHEA:27642"/>
        <dbReference type="ChEBI" id="CHEBI:16335"/>
        <dbReference type="ChEBI" id="CHEBI:16708"/>
        <dbReference type="ChEBI" id="CHEBI:43474"/>
        <dbReference type="ChEBI" id="CHEBI:57720"/>
        <dbReference type="EC" id="2.4.2.1"/>
    </reaction>
    <physiologicalReaction direction="left-to-right" evidence="8">
        <dbReference type="Rhea" id="RHEA:27643"/>
    </physiologicalReaction>
</comment>
<dbReference type="Gene3D" id="3.60.140.10">
    <property type="entry name" value="CNF1/YfiH-like putative cysteine hydrolases"/>
    <property type="match status" value="1"/>
</dbReference>
<dbReference type="GO" id="GO:0017061">
    <property type="term" value="F:S-methyl-5-thioadenosine phosphorylase activity"/>
    <property type="evidence" value="ECO:0007669"/>
    <property type="project" value="UniProtKB-EC"/>
</dbReference>
<dbReference type="EMBL" id="CAEZUD010000091">
    <property type="protein sequence ID" value="CAB4599540.1"/>
    <property type="molecule type" value="Genomic_DNA"/>
</dbReference>
<proteinExistence type="inferred from homology"/>
<evidence type="ECO:0000313" key="14">
    <source>
        <dbReference type="EMBL" id="CAB4892187.1"/>
    </source>
</evidence>
<evidence type="ECO:0000256" key="5">
    <source>
        <dbReference type="ARBA" id="ARBA00022801"/>
    </source>
</evidence>
<accession>A0A6J6S738</accession>
<evidence type="ECO:0000313" key="11">
    <source>
        <dbReference type="EMBL" id="CAB4599540.1"/>
    </source>
</evidence>
<dbReference type="EMBL" id="CAEZYL010000099">
    <property type="protein sequence ID" value="CAB4730626.1"/>
    <property type="molecule type" value="Genomic_DNA"/>
</dbReference>
<evidence type="ECO:0000256" key="3">
    <source>
        <dbReference type="ARBA" id="ARBA00022679"/>
    </source>
</evidence>
<dbReference type="EMBL" id="CAEZSC010000010">
    <property type="protein sequence ID" value="CAB4531024.1"/>
    <property type="molecule type" value="Genomic_DNA"/>
</dbReference>
<keyword evidence="4" id="KW-0479">Metal-binding</keyword>
<keyword evidence="6" id="KW-0862">Zinc</keyword>
<dbReference type="InterPro" id="IPR011324">
    <property type="entry name" value="Cytotoxic_necrot_fac-like_cat"/>
</dbReference>
<name>A0A6J6S738_9ZZZZ</name>
<dbReference type="EMBL" id="CAFBPI010000001">
    <property type="protein sequence ID" value="CAB5003454.1"/>
    <property type="molecule type" value="Genomic_DNA"/>
</dbReference>
<dbReference type="EMBL" id="CAFBME010000030">
    <property type="protein sequence ID" value="CAB4892187.1"/>
    <property type="molecule type" value="Genomic_DNA"/>
</dbReference>
<dbReference type="Pfam" id="PF02578">
    <property type="entry name" value="Cu-oxidase_4"/>
    <property type="match status" value="1"/>
</dbReference>
<sequence length="221" mass="23794">MAKFLFSSKFGGVSAGDFAELNLGNHVGDLPDAVLKNRTQLRSYLALQHLVFMNQSHGSEIFTVEKNYPDQIDADALITSDPSIGIAVLTADCIPLLIDAGNCVAAVHVGRKGLAGGIIPRVLEALINKGGSQMKAWIGPAICGKCYEVSPEIYADVVREIPETATSLESHRLDLPAGAIAQLREYGVATENFHRCTLESPQYYSYRGQARTGRFAGVISL</sequence>
<comment type="catalytic activity">
    <reaction evidence="9">
        <text>S-methyl-5'-thioadenosine + phosphate = 5-(methylsulfanyl)-alpha-D-ribose 1-phosphate + adenine</text>
        <dbReference type="Rhea" id="RHEA:11852"/>
        <dbReference type="ChEBI" id="CHEBI:16708"/>
        <dbReference type="ChEBI" id="CHEBI:17509"/>
        <dbReference type="ChEBI" id="CHEBI:43474"/>
        <dbReference type="ChEBI" id="CHEBI:58533"/>
        <dbReference type="EC" id="2.4.2.28"/>
    </reaction>
    <physiologicalReaction direction="left-to-right" evidence="9">
        <dbReference type="Rhea" id="RHEA:11853"/>
    </physiologicalReaction>
</comment>
<evidence type="ECO:0000256" key="9">
    <source>
        <dbReference type="ARBA" id="ARBA00049893"/>
    </source>
</evidence>